<dbReference type="SUPFAM" id="SSF46785">
    <property type="entry name" value="Winged helix' DNA-binding domain"/>
    <property type="match status" value="1"/>
</dbReference>
<dbReference type="Proteomes" id="UP000292939">
    <property type="component" value="Chromosome"/>
</dbReference>
<dbReference type="Gene3D" id="1.10.287.100">
    <property type="match status" value="1"/>
</dbReference>
<dbReference type="SMART" id="SM00347">
    <property type="entry name" value="HTH_MARR"/>
    <property type="match status" value="1"/>
</dbReference>
<keyword evidence="3" id="KW-0804">Transcription</keyword>
<evidence type="ECO:0000256" key="2">
    <source>
        <dbReference type="ARBA" id="ARBA00023125"/>
    </source>
</evidence>
<dbReference type="InterPro" id="IPR036390">
    <property type="entry name" value="WH_DNA-bd_sf"/>
</dbReference>
<organism evidence="5 6">
    <name type="scientific">Hylemonella gracilis</name>
    <dbReference type="NCBI Taxonomy" id="80880"/>
    <lineage>
        <taxon>Bacteria</taxon>
        <taxon>Pseudomonadati</taxon>
        <taxon>Pseudomonadota</taxon>
        <taxon>Betaproteobacteria</taxon>
        <taxon>Burkholderiales</taxon>
        <taxon>Comamonadaceae</taxon>
        <taxon>Hylemonella</taxon>
    </lineage>
</organism>
<dbReference type="GO" id="GO:0003700">
    <property type="term" value="F:DNA-binding transcription factor activity"/>
    <property type="evidence" value="ECO:0007669"/>
    <property type="project" value="InterPro"/>
</dbReference>
<dbReference type="AlphaFoldDB" id="A0A4V1A1V5"/>
<evidence type="ECO:0000313" key="5">
    <source>
        <dbReference type="EMBL" id="QBK03869.1"/>
    </source>
</evidence>
<keyword evidence="2" id="KW-0238">DNA-binding</keyword>
<dbReference type="OrthoDB" id="6454727at2"/>
<evidence type="ECO:0000256" key="3">
    <source>
        <dbReference type="ARBA" id="ARBA00023163"/>
    </source>
</evidence>
<dbReference type="PANTHER" id="PTHR39515">
    <property type="entry name" value="CONSERVED PROTEIN"/>
    <property type="match status" value="1"/>
</dbReference>
<dbReference type="KEGG" id="hgr:DW355_02930"/>
<dbReference type="InterPro" id="IPR052526">
    <property type="entry name" value="HTH-type_Bedaq_tolerance"/>
</dbReference>
<protein>
    <submittedName>
        <fullName evidence="5">MarR family transcriptional regulator</fullName>
    </submittedName>
</protein>
<accession>A0A4V1A1V5</accession>
<dbReference type="GO" id="GO:0003677">
    <property type="term" value="F:DNA binding"/>
    <property type="evidence" value="ECO:0007669"/>
    <property type="project" value="UniProtKB-KW"/>
</dbReference>
<proteinExistence type="predicted"/>
<reference evidence="5 6" key="1">
    <citation type="submission" date="2018-07" db="EMBL/GenBank/DDBJ databases">
        <title>Exploring interactions and the metabolic potential of the ultra-small soil bacteria Hylemonella gracilis.</title>
        <authorList>
            <person name="Tyc O."/>
            <person name="Kulkarni P."/>
            <person name="Gawehns F."/>
            <person name="Hundscheid M."/>
            <person name="Zweers H."/>
            <person name="Garbeva P."/>
        </authorList>
    </citation>
    <scope>NUCLEOTIDE SEQUENCE [LARGE SCALE GENOMIC DNA]</scope>
    <source>
        <strain evidence="5 6">NS1</strain>
    </source>
</reference>
<sequence>MLSEEERDKLANQNQAVRAASEVAVLADDLRDVIGKFVRSVRGKAGTPSDAHGETLAFLERAGPVSIAALADARGVKHQSMRLVTARLEAEGLIDLLSDPKDKRGYLIHLTKAGLQETAAARRARAQWIAEALATTLSVDEMKILRQAVPLLKKIADLPQGG</sequence>
<dbReference type="PROSITE" id="PS50995">
    <property type="entry name" value="HTH_MARR_2"/>
    <property type="match status" value="1"/>
</dbReference>
<keyword evidence="1" id="KW-0805">Transcription regulation</keyword>
<name>A0A4V1A1V5_9BURK</name>
<dbReference type="InterPro" id="IPR000835">
    <property type="entry name" value="HTH_MarR-typ"/>
</dbReference>
<dbReference type="EMBL" id="CP031395">
    <property type="protein sequence ID" value="QBK03869.1"/>
    <property type="molecule type" value="Genomic_DNA"/>
</dbReference>
<dbReference type="PANTHER" id="PTHR39515:SF2">
    <property type="entry name" value="HTH-TYPE TRANSCRIPTIONAL REGULATOR RV0880"/>
    <property type="match status" value="1"/>
</dbReference>
<feature type="domain" description="HTH marR-type" evidence="4">
    <location>
        <begin position="13"/>
        <end position="154"/>
    </location>
</feature>
<dbReference type="Gene3D" id="1.10.10.10">
    <property type="entry name" value="Winged helix-like DNA-binding domain superfamily/Winged helix DNA-binding domain"/>
    <property type="match status" value="1"/>
</dbReference>
<evidence type="ECO:0000256" key="1">
    <source>
        <dbReference type="ARBA" id="ARBA00023015"/>
    </source>
</evidence>
<dbReference type="PROSITE" id="PS01117">
    <property type="entry name" value="HTH_MARR_1"/>
    <property type="match status" value="1"/>
</dbReference>
<dbReference type="Pfam" id="PF12802">
    <property type="entry name" value="MarR_2"/>
    <property type="match status" value="1"/>
</dbReference>
<evidence type="ECO:0000259" key="4">
    <source>
        <dbReference type="PROSITE" id="PS50995"/>
    </source>
</evidence>
<evidence type="ECO:0000313" key="6">
    <source>
        <dbReference type="Proteomes" id="UP000292939"/>
    </source>
</evidence>
<gene>
    <name evidence="5" type="ORF">DW355_02930</name>
</gene>
<dbReference type="InterPro" id="IPR036388">
    <property type="entry name" value="WH-like_DNA-bd_sf"/>
</dbReference>
<dbReference type="InterPro" id="IPR023187">
    <property type="entry name" value="Tscrpt_reg_MarR-type_CS"/>
</dbReference>